<gene>
    <name evidence="1" type="ORF">HMPREF1051_1540</name>
</gene>
<dbReference type="Proteomes" id="UP000004473">
    <property type="component" value="Unassembled WGS sequence"/>
</dbReference>
<evidence type="ECO:0000313" key="1">
    <source>
        <dbReference type="EMBL" id="EIG30464.1"/>
    </source>
</evidence>
<accession>I2NXA3</accession>
<reference evidence="1 2" key="1">
    <citation type="submission" date="2012-04" db="EMBL/GenBank/DDBJ databases">
        <authorList>
            <person name="Harkins D.M."/>
            <person name="Madupu R."/>
            <person name="Durkin A.S."/>
            <person name="Torralba M."/>
            <person name="Methe B."/>
            <person name="Sutton G.G."/>
            <person name="Nelson K.E."/>
        </authorList>
    </citation>
    <scope>NUCLEOTIDE SEQUENCE [LARGE SCALE GENOMIC DNA]</scope>
    <source>
        <strain evidence="1 2">VK64</strain>
    </source>
</reference>
<dbReference type="AlphaFoldDB" id="I2NXA3"/>
<protein>
    <submittedName>
        <fullName evidence="1">Uncharacterized protein</fullName>
    </submittedName>
</protein>
<sequence length="49" mass="5622">MLSARQHPIKQINLVLRMTVFLQEAFTRFCDNPAKPCALPVIKGFQTTF</sequence>
<name>I2NXA3_NEISI</name>
<evidence type="ECO:0000313" key="2">
    <source>
        <dbReference type="Proteomes" id="UP000004473"/>
    </source>
</evidence>
<comment type="caution">
    <text evidence="1">The sequence shown here is derived from an EMBL/GenBank/DDBJ whole genome shotgun (WGS) entry which is preliminary data.</text>
</comment>
<organism evidence="1 2">
    <name type="scientific">Neisseria sicca VK64</name>
    <dbReference type="NCBI Taxonomy" id="1095748"/>
    <lineage>
        <taxon>Bacteria</taxon>
        <taxon>Pseudomonadati</taxon>
        <taxon>Pseudomonadota</taxon>
        <taxon>Betaproteobacteria</taxon>
        <taxon>Neisseriales</taxon>
        <taxon>Neisseriaceae</taxon>
        <taxon>Neisseria</taxon>
    </lineage>
</organism>
<dbReference type="PATRIC" id="fig|1095748.3.peg.68"/>
<dbReference type="EMBL" id="AJMT01000005">
    <property type="protein sequence ID" value="EIG30464.1"/>
    <property type="molecule type" value="Genomic_DNA"/>
</dbReference>
<proteinExistence type="predicted"/>